<dbReference type="GO" id="GO:0032153">
    <property type="term" value="C:cell division site"/>
    <property type="evidence" value="ECO:0007669"/>
    <property type="project" value="TreeGrafter"/>
</dbReference>
<feature type="domain" description="SPOR" evidence="3">
    <location>
        <begin position="189"/>
        <end position="269"/>
    </location>
</feature>
<dbReference type="InterPro" id="IPR007730">
    <property type="entry name" value="SPOR-like_dom"/>
</dbReference>
<dbReference type="EMBL" id="FNLN01000052">
    <property type="protein sequence ID" value="SDU31925.1"/>
    <property type="molecule type" value="Genomic_DNA"/>
</dbReference>
<dbReference type="GO" id="GO:0032506">
    <property type="term" value="P:cytokinetic process"/>
    <property type="evidence" value="ECO:0007669"/>
    <property type="project" value="TreeGrafter"/>
</dbReference>
<evidence type="ECO:0000256" key="2">
    <source>
        <dbReference type="SAM" id="Phobius"/>
    </source>
</evidence>
<sequence>MSRDYKTRKSSTKSANEKGGSAFLGGFVGYALGLASAIGIWLYLTYAPSPFLPTEKTVSTSEKNPTQLTTATLKTPAIPLQEEPTKLVEEKPRFDFYKILPGIDEPEIDHEYRKIAELPAQPQVPARTPDIRNRPTEFSSQPTLPGSGSTSETSPQQIATIPSRMLPAELKQPIPQAQQLISPQVNSLPAVKEKIFLQAGAFRKNDEAENLKARLALIGVFASVQSIDLAEKGIWYRVRIGPFTNKSDSDETSNSLKENGIDTHLIRIQ</sequence>
<evidence type="ECO:0000259" key="3">
    <source>
        <dbReference type="PROSITE" id="PS51724"/>
    </source>
</evidence>
<dbReference type="GO" id="GO:0042834">
    <property type="term" value="F:peptidoglycan binding"/>
    <property type="evidence" value="ECO:0007669"/>
    <property type="project" value="InterPro"/>
</dbReference>
<organism evidence="5 7">
    <name type="scientific">Nitrosomonas ureae</name>
    <dbReference type="NCBI Taxonomy" id="44577"/>
    <lineage>
        <taxon>Bacteria</taxon>
        <taxon>Pseudomonadati</taxon>
        <taxon>Pseudomonadota</taxon>
        <taxon>Betaproteobacteria</taxon>
        <taxon>Nitrosomonadales</taxon>
        <taxon>Nitrosomonadaceae</taxon>
        <taxon>Nitrosomonas</taxon>
    </lineage>
</organism>
<evidence type="ECO:0000313" key="7">
    <source>
        <dbReference type="Proteomes" id="UP000181998"/>
    </source>
</evidence>
<dbReference type="PANTHER" id="PTHR38687">
    <property type="entry name" value="CELL DIVISION PROTEIN DEDD-RELATED"/>
    <property type="match status" value="1"/>
</dbReference>
<reference evidence="5" key="1">
    <citation type="submission" date="2016-10" db="EMBL/GenBank/DDBJ databases">
        <authorList>
            <person name="de Groot N.N."/>
        </authorList>
    </citation>
    <scope>NUCLEOTIDE SEQUENCE [LARGE SCALE GENOMIC DNA]</scope>
    <source>
        <strain evidence="4">Nm10</strain>
        <strain evidence="5">Nm9</strain>
    </source>
</reference>
<evidence type="ECO:0000313" key="8">
    <source>
        <dbReference type="Proteomes" id="UP000182882"/>
    </source>
</evidence>
<evidence type="ECO:0000313" key="5">
    <source>
        <dbReference type="EMBL" id="SEQ12899.1"/>
    </source>
</evidence>
<keyword evidence="5" id="KW-0132">Cell division</keyword>
<dbReference type="SUPFAM" id="SSF110997">
    <property type="entry name" value="Sporulation related repeat"/>
    <property type="match status" value="1"/>
</dbReference>
<feature type="compositionally biased region" description="Polar residues" evidence="1">
    <location>
        <begin position="136"/>
        <end position="155"/>
    </location>
</feature>
<feature type="transmembrane region" description="Helical" evidence="2">
    <location>
        <begin position="21"/>
        <end position="44"/>
    </location>
</feature>
<evidence type="ECO:0000313" key="6">
    <source>
        <dbReference type="EMBL" id="SOD20783.1"/>
    </source>
</evidence>
<dbReference type="GO" id="GO:0030428">
    <property type="term" value="C:cell septum"/>
    <property type="evidence" value="ECO:0007669"/>
    <property type="project" value="TreeGrafter"/>
</dbReference>
<dbReference type="EMBL" id="OCMU01000002">
    <property type="protein sequence ID" value="SOD20783.1"/>
    <property type="molecule type" value="Genomic_DNA"/>
</dbReference>
<accession>A0A0S3AM03</accession>
<evidence type="ECO:0000313" key="9">
    <source>
        <dbReference type="Proteomes" id="UP000219335"/>
    </source>
</evidence>
<gene>
    <name evidence="4" type="ORF">SAMN05216406_1527</name>
    <name evidence="5" type="ORF">SAMN05421510_102235</name>
    <name evidence="6" type="ORF">SAMN06297164_2840</name>
</gene>
<dbReference type="Pfam" id="PF05036">
    <property type="entry name" value="SPOR"/>
    <property type="match status" value="1"/>
</dbReference>
<keyword evidence="2" id="KW-1133">Transmembrane helix</keyword>
<keyword evidence="2" id="KW-0812">Transmembrane</keyword>
<dbReference type="Proteomes" id="UP000182882">
    <property type="component" value="Unassembled WGS sequence"/>
</dbReference>
<evidence type="ECO:0000256" key="1">
    <source>
        <dbReference type="SAM" id="MobiDB-lite"/>
    </source>
</evidence>
<dbReference type="Gene3D" id="3.30.70.1070">
    <property type="entry name" value="Sporulation related repeat"/>
    <property type="match status" value="1"/>
</dbReference>
<keyword evidence="5" id="KW-0131">Cell cycle</keyword>
<dbReference type="Proteomes" id="UP000181998">
    <property type="component" value="Unassembled WGS sequence"/>
</dbReference>
<evidence type="ECO:0000313" key="4">
    <source>
        <dbReference type="EMBL" id="SDU31925.1"/>
    </source>
</evidence>
<dbReference type="OrthoDB" id="7063246at2"/>
<dbReference type="PROSITE" id="PS51724">
    <property type="entry name" value="SPOR"/>
    <property type="match status" value="1"/>
</dbReference>
<feature type="region of interest" description="Disordered" evidence="1">
    <location>
        <begin position="116"/>
        <end position="155"/>
    </location>
</feature>
<dbReference type="RefSeq" id="WP_062559817.1">
    <property type="nucleotide sequence ID" value="NZ_CP013341.1"/>
</dbReference>
<dbReference type="KEGG" id="nur:ATY38_13910"/>
<protein>
    <submittedName>
        <fullName evidence="5">Cell division protein FtsN</fullName>
    </submittedName>
</protein>
<keyword evidence="2" id="KW-0472">Membrane</keyword>
<dbReference type="InterPro" id="IPR052521">
    <property type="entry name" value="Cell_div_SPOR-domain"/>
</dbReference>
<dbReference type="EMBL" id="FOFX01000022">
    <property type="protein sequence ID" value="SEQ12899.1"/>
    <property type="molecule type" value="Genomic_DNA"/>
</dbReference>
<proteinExistence type="predicted"/>
<dbReference type="PANTHER" id="PTHR38687:SF1">
    <property type="entry name" value="CELL DIVISION PROTEIN DEDD"/>
    <property type="match status" value="1"/>
</dbReference>
<reference evidence="6 9" key="3">
    <citation type="submission" date="2017-09" db="EMBL/GenBank/DDBJ databases">
        <authorList>
            <person name="Ehlers B."/>
            <person name="Leendertz F.H."/>
        </authorList>
    </citation>
    <scope>NUCLEOTIDE SEQUENCE [LARGE SCALE GENOMIC DNA]</scope>
    <source>
        <strain evidence="6 9">Nm42</strain>
    </source>
</reference>
<dbReference type="Proteomes" id="UP000219335">
    <property type="component" value="Unassembled WGS sequence"/>
</dbReference>
<reference evidence="7 8" key="2">
    <citation type="submission" date="2016-10" db="EMBL/GenBank/DDBJ databases">
        <authorList>
            <person name="Varghese N."/>
            <person name="Submissions S."/>
        </authorList>
    </citation>
    <scope>NUCLEOTIDE SEQUENCE [LARGE SCALE GENOMIC DNA]</scope>
    <source>
        <strain evidence="8">Nm10</strain>
        <strain evidence="7">Nm9</strain>
    </source>
</reference>
<dbReference type="InterPro" id="IPR036680">
    <property type="entry name" value="SPOR-like_sf"/>
</dbReference>
<dbReference type="STRING" id="44577.ATY38_13910"/>
<keyword evidence="8" id="KW-1185">Reference proteome</keyword>
<dbReference type="AlphaFoldDB" id="A0A0S3AM03"/>
<name>A0A0S3AM03_9PROT</name>